<organism evidence="2 4">
    <name type="scientific">Orrella dioscoreae</name>
    <dbReference type="NCBI Taxonomy" id="1851544"/>
    <lineage>
        <taxon>Bacteria</taxon>
        <taxon>Pseudomonadati</taxon>
        <taxon>Pseudomonadota</taxon>
        <taxon>Betaproteobacteria</taxon>
        <taxon>Burkholderiales</taxon>
        <taxon>Alcaligenaceae</taxon>
        <taxon>Orrella</taxon>
    </lineage>
</organism>
<evidence type="ECO:0000259" key="1">
    <source>
        <dbReference type="SMART" id="SM00642"/>
    </source>
</evidence>
<dbReference type="RefSeq" id="WP_067749728.1">
    <property type="nucleotide sequence ID" value="NZ_LT907988.1"/>
</dbReference>
<dbReference type="Gene3D" id="3.20.20.80">
    <property type="entry name" value="Glycosidases"/>
    <property type="match status" value="2"/>
</dbReference>
<dbReference type="STRING" id="1851544.ODI_02642"/>
<dbReference type="InterPro" id="IPR012767">
    <property type="entry name" value="Trehalose_TreY"/>
</dbReference>
<evidence type="ECO:0000313" key="3">
    <source>
        <dbReference type="EMBL" id="SOE47284.1"/>
    </source>
</evidence>
<evidence type="ECO:0000313" key="4">
    <source>
        <dbReference type="Proteomes" id="UP000078558"/>
    </source>
</evidence>
<evidence type="ECO:0000313" key="2">
    <source>
        <dbReference type="EMBL" id="SBT23953.1"/>
    </source>
</evidence>
<dbReference type="Gene3D" id="3.30.1590.10">
    <property type="entry name" value="Maltooligosyl trehalose synthase, domain 2"/>
    <property type="match status" value="1"/>
</dbReference>
<name>A0A1C3JXG7_9BURK</name>
<dbReference type="GO" id="GO:0047470">
    <property type="term" value="F:(1,4)-alpha-D-glucan 1-alpha-D-glucosylmutase activity"/>
    <property type="evidence" value="ECO:0007669"/>
    <property type="project" value="UniProtKB-EC"/>
</dbReference>
<dbReference type="OrthoDB" id="9761577at2"/>
<protein>
    <submittedName>
        <fullName evidence="2">Malto-oligosyltrehalose synthase</fullName>
        <ecNumber evidence="2">5.4.99.15</ecNumber>
    </submittedName>
</protein>
<sequence length="874" mass="95273">MTPRATARLQLHAGFTLADAQAQVDYYAALSISHLYLSPVTRARAGSTHGYDVIDHGAVDPALGGEAALRALAQAARAQGMGLVLDIVPNHMAVHADNAWWWDVLQHGPASAHAGTFDIDWRPADPDLAGKVHLPVLGQAYGACLARGDLTLAHDDARGYVLRAHDAPYPVAPGTLAPAGTVAETLAHHDPSSPCGRTRLHALLQAQHYRLAWWRTAPDQINWRRFFEITELAGVRVEDPAIFDAVHSLVLRLYAEGIVEGLRIDHIDGLADPGGYAHRLREAMTRARPDVPPYIVVEKILAEDEILPGTWRVAGTSGYDFMDQVGALLHAPQARTVLDEGWRALTGDARSPRVQWQAARHRMITRHFPAERAALVRCLLRLARLDPCTRDWSAVAIDRALSAVLVAFPVYRSYADARGRDAADAAVCQQAWRDARVLLDSRPGDPAHDLLPVLDAWLGGTPLPSDPATRALREEALRRFQQLTPPLAAKALEDTLFYRHGPLLSRNEVGAAPGALSLPPARFLALARIRGQDFPGALLATATHDHKRGEDVRARLASATEDAATWHDTLSAWTRDWHVDRPGKDAPLPADRYMLLQTLVGAWPVGLSPDDAKGVADFIGRVGAWQEKALREAKLRTDWYAPDTDYEAACAAFLQAIADTPARLAALSRQVDALAGPGMINGLSQTLLRHTVPGVPDLYQGRESWDFSLVDPDNRREVDYAALRQGLANSPAATDVHAWTDGRIKQALVQRCLAHRQSQAALYAAGELQPLAVAGTRSANILAFLRRHGPARLLVVVPLHCTQTMPCAGAKPGQVTPASAAYWGDTRIVLDDTDRPAQAWDILHDVPVAIDGDLPVHALLREWPVAAWQWRQAG</sequence>
<dbReference type="GO" id="GO:0005992">
    <property type="term" value="P:trehalose biosynthetic process"/>
    <property type="evidence" value="ECO:0007669"/>
    <property type="project" value="TreeGrafter"/>
</dbReference>
<dbReference type="Pfam" id="PF00128">
    <property type="entry name" value="Alpha-amylase"/>
    <property type="match status" value="1"/>
</dbReference>
<dbReference type="EMBL" id="FLRC01000004">
    <property type="protein sequence ID" value="SBT23953.1"/>
    <property type="molecule type" value="Genomic_DNA"/>
</dbReference>
<dbReference type="KEGG" id="odi:ODI_R0747"/>
<accession>A0A1C3JXG7</accession>
<reference evidence="3 4" key="2">
    <citation type="submission" date="2017-08" db="EMBL/GenBank/DDBJ databases">
        <authorList>
            <person name="de Groot N.N."/>
        </authorList>
    </citation>
    <scope>NUCLEOTIDE SEQUENCE [LARGE SCALE GENOMIC DNA]</scope>
    <source>
        <strain evidence="3">Orrdi1</strain>
    </source>
</reference>
<dbReference type="SMART" id="SM00642">
    <property type="entry name" value="Aamy"/>
    <property type="match status" value="1"/>
</dbReference>
<dbReference type="AlphaFoldDB" id="A0A1C3JXG7"/>
<reference evidence="2 4" key="1">
    <citation type="submission" date="2016-06" db="EMBL/GenBank/DDBJ databases">
        <authorList>
            <person name="Kjaerup R.B."/>
            <person name="Dalgaard T.S."/>
            <person name="Juul-Madsen H.R."/>
        </authorList>
    </citation>
    <scope>NUCLEOTIDE SEQUENCE [LARGE SCALE GENOMIC DNA]</scope>
    <source>
        <strain evidence="2">Orrdi1</strain>
    </source>
</reference>
<dbReference type="EC" id="5.4.99.15" evidence="2"/>
<dbReference type="SUPFAM" id="SSF51445">
    <property type="entry name" value="(Trans)glycosidases"/>
    <property type="match status" value="1"/>
</dbReference>
<dbReference type="InterPro" id="IPR006047">
    <property type="entry name" value="GH13_cat_dom"/>
</dbReference>
<dbReference type="EMBL" id="LT907988">
    <property type="protein sequence ID" value="SOE47284.1"/>
    <property type="molecule type" value="Genomic_DNA"/>
</dbReference>
<dbReference type="Proteomes" id="UP000078558">
    <property type="component" value="Chromosome I"/>
</dbReference>
<dbReference type="PANTHER" id="PTHR10357:SF216">
    <property type="entry name" value="MALTOOLIGOSYL TREHALOSE SYNTHASE-RELATED"/>
    <property type="match status" value="1"/>
</dbReference>
<dbReference type="InterPro" id="IPR017853">
    <property type="entry name" value="GH"/>
</dbReference>
<dbReference type="NCBIfam" id="TIGR02401">
    <property type="entry name" value="trehalose_TreY"/>
    <property type="match status" value="1"/>
</dbReference>
<gene>
    <name evidence="2" type="ORF">ODI_02642</name>
    <name evidence="3" type="ORF">ODI_R0747</name>
</gene>
<proteinExistence type="predicted"/>
<keyword evidence="4" id="KW-1185">Reference proteome</keyword>
<feature type="domain" description="Glycosyl hydrolase family 13 catalytic" evidence="1">
    <location>
        <begin position="6"/>
        <end position="442"/>
    </location>
</feature>
<dbReference type="PANTHER" id="PTHR10357">
    <property type="entry name" value="ALPHA-AMYLASE FAMILY MEMBER"/>
    <property type="match status" value="1"/>
</dbReference>
<dbReference type="GO" id="GO:0030980">
    <property type="term" value="P:alpha-glucan catabolic process"/>
    <property type="evidence" value="ECO:0007669"/>
    <property type="project" value="TreeGrafter"/>
</dbReference>
<dbReference type="CDD" id="cd11336">
    <property type="entry name" value="AmyAc_MTSase"/>
    <property type="match status" value="1"/>
</dbReference>
<keyword evidence="2" id="KW-0413">Isomerase</keyword>
<dbReference type="Gene3D" id="3.30.750.90">
    <property type="match status" value="1"/>
</dbReference>